<gene>
    <name evidence="1" type="ORF">BCS92_05255</name>
</gene>
<dbReference type="EMBL" id="MDBP01000014">
    <property type="protein sequence ID" value="PMP17816.1"/>
    <property type="molecule type" value="Genomic_DNA"/>
</dbReference>
<proteinExistence type="predicted"/>
<dbReference type="AlphaFoldDB" id="A0A2N7NNG6"/>
<reference evidence="2" key="1">
    <citation type="submission" date="2016-07" db="EMBL/GenBank/DDBJ databases">
        <title>Nontailed viruses are major unrecognized killers of bacteria in the ocean.</title>
        <authorList>
            <person name="Kauffman K."/>
            <person name="Hussain F."/>
            <person name="Yang J."/>
            <person name="Arevalo P."/>
            <person name="Brown J."/>
            <person name="Cutler M."/>
            <person name="Kelly L."/>
            <person name="Polz M.F."/>
        </authorList>
    </citation>
    <scope>NUCLEOTIDE SEQUENCE [LARGE SCALE GENOMIC DNA]</scope>
    <source>
        <strain evidence="2">10N.222.48.A2</strain>
    </source>
</reference>
<evidence type="ECO:0000313" key="2">
    <source>
        <dbReference type="Proteomes" id="UP000235579"/>
    </source>
</evidence>
<evidence type="ECO:0000313" key="1">
    <source>
        <dbReference type="EMBL" id="PMP17816.1"/>
    </source>
</evidence>
<name>A0A2N7NNG6_9VIBR</name>
<protein>
    <submittedName>
        <fullName evidence="1">Uncharacterized protein</fullName>
    </submittedName>
</protein>
<accession>A0A2N7NNG6</accession>
<sequence>MFAFYEEILTYKQYKHFDSKPLGAGKIKNMCTDGYIHCHIENPQHWRILLKKPTNSYYSKESGFILPQLIKKSVLGKAKLNQGFSYIEFLGNTVQVTIFDSSGLLAFDQYFTLEDINDAMSAFIEIEMSLQAVDYELMPVYLVDGNAVLNRFVYENADNSTVSDATKGLLSTANDGELKLDGNVISFGEAKLDFDAIHDEADNDPSENRPPATIKSHFAILTDLSINKTQDLYVDFGLFCRTNGAKYSVNRSIQTKFVYSLCVFAAFGAYQLFSFHQQQKIIAEQEALKANQVKIESPWRAYREEITKNKNFQLEYGLQRVSAILKGFNSANTNFNGRSLGWAIAEFEMSNNLIQLYPTSTGGTNQRLNEFSDRMKLRHWNSDKGTQIDALFQEMPINESVYLTSVTEEKNYIHDAMNWMFDDIKMSTSNSLVNGNGKGQYYVHLVKLEFNCWMAEDFLYASTQFAKRNYALHSVSAINPKFIKSEPVDPSTQESFGNEETYITSEAKGGCDFGYTGNILIKVFGSK</sequence>
<organism evidence="1 2">
    <name type="scientific">Vibrio tasmaniensis</name>
    <dbReference type="NCBI Taxonomy" id="212663"/>
    <lineage>
        <taxon>Bacteria</taxon>
        <taxon>Pseudomonadati</taxon>
        <taxon>Pseudomonadota</taxon>
        <taxon>Gammaproteobacteria</taxon>
        <taxon>Vibrionales</taxon>
        <taxon>Vibrionaceae</taxon>
        <taxon>Vibrio</taxon>
    </lineage>
</organism>
<dbReference type="Proteomes" id="UP000235579">
    <property type="component" value="Unassembled WGS sequence"/>
</dbReference>
<comment type="caution">
    <text evidence="1">The sequence shown here is derived from an EMBL/GenBank/DDBJ whole genome shotgun (WGS) entry which is preliminary data.</text>
</comment>